<proteinExistence type="predicted"/>
<protein>
    <submittedName>
        <fullName evidence="1">Uncharacterized protein</fullName>
    </submittedName>
</protein>
<gene>
    <name evidence="1" type="ORF">HPP92_015055</name>
</gene>
<dbReference type="EMBL" id="JADCNL010000007">
    <property type="protein sequence ID" value="KAG0473198.1"/>
    <property type="molecule type" value="Genomic_DNA"/>
</dbReference>
<comment type="caution">
    <text evidence="1">The sequence shown here is derived from an EMBL/GenBank/DDBJ whole genome shotgun (WGS) entry which is preliminary data.</text>
</comment>
<reference evidence="1 2" key="1">
    <citation type="journal article" date="2020" name="Nat. Food">
        <title>A phased Vanilla planifolia genome enables genetic improvement of flavour and production.</title>
        <authorList>
            <person name="Hasing T."/>
            <person name="Tang H."/>
            <person name="Brym M."/>
            <person name="Khazi F."/>
            <person name="Huang T."/>
            <person name="Chambers A.H."/>
        </authorList>
    </citation>
    <scope>NUCLEOTIDE SEQUENCE [LARGE SCALE GENOMIC DNA]</scope>
    <source>
        <tissue evidence="1">Leaf</tissue>
    </source>
</reference>
<organism evidence="1 2">
    <name type="scientific">Vanilla planifolia</name>
    <name type="common">Vanilla</name>
    <dbReference type="NCBI Taxonomy" id="51239"/>
    <lineage>
        <taxon>Eukaryota</taxon>
        <taxon>Viridiplantae</taxon>
        <taxon>Streptophyta</taxon>
        <taxon>Embryophyta</taxon>
        <taxon>Tracheophyta</taxon>
        <taxon>Spermatophyta</taxon>
        <taxon>Magnoliopsida</taxon>
        <taxon>Liliopsida</taxon>
        <taxon>Asparagales</taxon>
        <taxon>Orchidaceae</taxon>
        <taxon>Vanilloideae</taxon>
        <taxon>Vanilleae</taxon>
        <taxon>Vanilla</taxon>
    </lineage>
</organism>
<sequence length="91" mass="9910">MMKLEGITKLSFTRAHQQLLVLSDFRRPFQQTSAQSKKIKGNLVLLSALTDAARNVLQPNAVTNKPVNLANNLECPSTQPKGIVLAVLTPA</sequence>
<name>A0A835UTB4_VANPL</name>
<dbReference type="AlphaFoldDB" id="A0A835UTB4"/>
<dbReference type="Proteomes" id="UP000636800">
    <property type="component" value="Chromosome 7"/>
</dbReference>
<evidence type="ECO:0000313" key="1">
    <source>
        <dbReference type="EMBL" id="KAG0473198.1"/>
    </source>
</evidence>
<keyword evidence="2" id="KW-1185">Reference proteome</keyword>
<dbReference type="OrthoDB" id="199574at2759"/>
<accession>A0A835UTB4</accession>
<evidence type="ECO:0000313" key="2">
    <source>
        <dbReference type="Proteomes" id="UP000636800"/>
    </source>
</evidence>